<name>A0AAX6EJP1_IRIPA</name>
<keyword evidence="2" id="KW-0805">Transcription regulation</keyword>
<gene>
    <name evidence="8" type="ORF">M6B38_185655</name>
</gene>
<dbReference type="AlphaFoldDB" id="A0AAX6EJP1"/>
<keyword evidence="4" id="KW-0804">Transcription</keyword>
<accession>A0AAX6EJP1</accession>
<dbReference type="GO" id="GO:0003700">
    <property type="term" value="F:DNA-binding transcription factor activity"/>
    <property type="evidence" value="ECO:0007669"/>
    <property type="project" value="InterPro"/>
</dbReference>
<dbReference type="InterPro" id="IPR017887">
    <property type="entry name" value="TF_TCP_subgr"/>
</dbReference>
<dbReference type="EMBL" id="JANAVB010036019">
    <property type="protein sequence ID" value="KAJ6804171.1"/>
    <property type="molecule type" value="Genomic_DNA"/>
</dbReference>
<reference evidence="8" key="2">
    <citation type="submission" date="2023-04" db="EMBL/GenBank/DDBJ databases">
        <authorList>
            <person name="Bruccoleri R.E."/>
            <person name="Oakeley E.J."/>
            <person name="Faust A.-M."/>
            <person name="Dessus-Babus S."/>
            <person name="Altorfer M."/>
            <person name="Burckhardt D."/>
            <person name="Oertli M."/>
            <person name="Naumann U."/>
            <person name="Petersen F."/>
            <person name="Wong J."/>
        </authorList>
    </citation>
    <scope>NUCLEOTIDE SEQUENCE</scope>
    <source>
        <strain evidence="8">GSM-AAB239-AS_SAM_17_03QT</strain>
        <tissue evidence="8">Leaf</tissue>
    </source>
</reference>
<dbReference type="PANTHER" id="PTHR31072:SF1">
    <property type="entry name" value="TRANSCRIPTION FACTOR TCP9"/>
    <property type="match status" value="1"/>
</dbReference>
<reference evidence="8" key="1">
    <citation type="journal article" date="2023" name="GigaByte">
        <title>Genome assembly of the bearded iris, Iris pallida Lam.</title>
        <authorList>
            <person name="Bruccoleri R.E."/>
            <person name="Oakeley E.J."/>
            <person name="Faust A.M.E."/>
            <person name="Altorfer M."/>
            <person name="Dessus-Babus S."/>
            <person name="Burckhardt D."/>
            <person name="Oertli M."/>
            <person name="Naumann U."/>
            <person name="Petersen F."/>
            <person name="Wong J."/>
        </authorList>
    </citation>
    <scope>NUCLEOTIDE SEQUENCE</scope>
    <source>
        <strain evidence="8">GSM-AAB239-AS_SAM_17_03QT</strain>
    </source>
</reference>
<keyword evidence="5" id="KW-0539">Nucleus</keyword>
<dbReference type="GO" id="GO:0043565">
    <property type="term" value="F:sequence-specific DNA binding"/>
    <property type="evidence" value="ECO:0007669"/>
    <property type="project" value="TreeGrafter"/>
</dbReference>
<keyword evidence="9" id="KW-1185">Reference proteome</keyword>
<evidence type="ECO:0000313" key="8">
    <source>
        <dbReference type="EMBL" id="KAJ6804171.1"/>
    </source>
</evidence>
<evidence type="ECO:0000256" key="3">
    <source>
        <dbReference type="ARBA" id="ARBA00023125"/>
    </source>
</evidence>
<dbReference type="PANTHER" id="PTHR31072">
    <property type="entry name" value="TRANSCRIPTION FACTOR TCP4-RELATED"/>
    <property type="match status" value="1"/>
</dbReference>
<comment type="subcellular location">
    <subcellularLocation>
        <location evidence="1">Nucleus</location>
    </subcellularLocation>
</comment>
<feature type="compositionally biased region" description="Acidic residues" evidence="6">
    <location>
        <begin position="247"/>
        <end position="273"/>
    </location>
</feature>
<dbReference type="PROSITE" id="PS51369">
    <property type="entry name" value="TCP"/>
    <property type="match status" value="1"/>
</dbReference>
<dbReference type="Pfam" id="PF03634">
    <property type="entry name" value="TCP"/>
    <property type="match status" value="1"/>
</dbReference>
<evidence type="ECO:0000256" key="4">
    <source>
        <dbReference type="ARBA" id="ARBA00023163"/>
    </source>
</evidence>
<evidence type="ECO:0000259" key="7">
    <source>
        <dbReference type="PROSITE" id="PS51369"/>
    </source>
</evidence>
<dbReference type="GO" id="GO:0005634">
    <property type="term" value="C:nucleus"/>
    <property type="evidence" value="ECO:0007669"/>
    <property type="project" value="UniProtKB-SubCell"/>
</dbReference>
<evidence type="ECO:0000256" key="2">
    <source>
        <dbReference type="ARBA" id="ARBA00023015"/>
    </source>
</evidence>
<keyword evidence="3" id="KW-0238">DNA-binding</keyword>
<protein>
    <submittedName>
        <fullName evidence="8">Transcription factor PCF2</fullName>
    </submittedName>
</protein>
<dbReference type="Proteomes" id="UP001140949">
    <property type="component" value="Unassembled WGS sequence"/>
</dbReference>
<comment type="caution">
    <text evidence="8">The sequence shown here is derived from an EMBL/GenBank/DDBJ whole genome shotgun (WGS) entry which is preliminary data.</text>
</comment>
<evidence type="ECO:0000256" key="5">
    <source>
        <dbReference type="ARBA" id="ARBA00023242"/>
    </source>
</evidence>
<organism evidence="8 9">
    <name type="scientific">Iris pallida</name>
    <name type="common">Sweet iris</name>
    <dbReference type="NCBI Taxonomy" id="29817"/>
    <lineage>
        <taxon>Eukaryota</taxon>
        <taxon>Viridiplantae</taxon>
        <taxon>Streptophyta</taxon>
        <taxon>Embryophyta</taxon>
        <taxon>Tracheophyta</taxon>
        <taxon>Spermatophyta</taxon>
        <taxon>Magnoliopsida</taxon>
        <taxon>Liliopsida</taxon>
        <taxon>Asparagales</taxon>
        <taxon>Iridaceae</taxon>
        <taxon>Iridoideae</taxon>
        <taxon>Irideae</taxon>
        <taxon>Iris</taxon>
    </lineage>
</organism>
<feature type="domain" description="TCP" evidence="7">
    <location>
        <begin position="52"/>
        <end position="106"/>
    </location>
</feature>
<evidence type="ECO:0000256" key="1">
    <source>
        <dbReference type="ARBA" id="ARBA00004123"/>
    </source>
</evidence>
<sequence>MESNLNEAETTMPAPPVSLTIHQQQRMIVPKPEPLDTVAGGLQIIRRPAGRTKDRHTKVEGRGRRIRMPAACAARIFQLTRELGHKSDGETVRWLLHHAEPAIVAATGTGTVPAIATNVGGTLKIPTHAPSASAPSTSSADDEAVVKKRRKLQPSRALGGVGAGSMMAPIGAGQGMVPMWPQAVWMIPPAGAAQPGQDLVWMIPPAGLSGMRPVFSGTMQAAPAAPVPINSSVAAPAPLQLMGESGANEEEEQEDEDDGEDEEEERIADSSEN</sequence>
<dbReference type="InterPro" id="IPR005333">
    <property type="entry name" value="Transcription_factor_TCP"/>
</dbReference>
<evidence type="ECO:0000313" key="9">
    <source>
        <dbReference type="Proteomes" id="UP001140949"/>
    </source>
</evidence>
<evidence type="ECO:0000256" key="6">
    <source>
        <dbReference type="SAM" id="MobiDB-lite"/>
    </source>
</evidence>
<proteinExistence type="predicted"/>
<feature type="region of interest" description="Disordered" evidence="6">
    <location>
        <begin position="235"/>
        <end position="273"/>
    </location>
</feature>